<evidence type="ECO:0000313" key="2">
    <source>
        <dbReference type="Proteomes" id="UP000019373"/>
    </source>
</evidence>
<dbReference type="OrthoDB" id="9975758at2759"/>
<dbReference type="eggNOG" id="ENOG502S4MS">
    <property type="taxonomic scope" value="Eukaryota"/>
</dbReference>
<sequence>MASFALRCPSIFDRSFTNNTSAVKVPIPDEVLGQWHITHTSSPAWRDKRNVVLTYTTLSSRNHDATSLDDLITYQTLTSPQLQTMRGTDISSTGKPGEWIWRGNGWLKFVTSHWQILGFGEQEERGQWAVVFAQKSLFSPAVINVYTRRKDGLDEEKLQELKKILRSLGDGKWGDLVEVMYIVKQE</sequence>
<organism evidence="1 2">
    <name type="scientific">Endocarpon pusillum (strain Z07020 / HMAS-L-300199)</name>
    <name type="common">Lichen-forming fungus</name>
    <dbReference type="NCBI Taxonomy" id="1263415"/>
    <lineage>
        <taxon>Eukaryota</taxon>
        <taxon>Fungi</taxon>
        <taxon>Dikarya</taxon>
        <taxon>Ascomycota</taxon>
        <taxon>Pezizomycotina</taxon>
        <taxon>Eurotiomycetes</taxon>
        <taxon>Chaetothyriomycetidae</taxon>
        <taxon>Verrucariales</taxon>
        <taxon>Verrucariaceae</taxon>
        <taxon>Endocarpon</taxon>
    </lineage>
</organism>
<dbReference type="GeneID" id="19240892"/>
<protein>
    <submittedName>
        <fullName evidence="1">Uncharacterized protein</fullName>
    </submittedName>
</protein>
<dbReference type="OMA" id="ASSRWQI"/>
<name>U1HGW6_ENDPU</name>
<proteinExistence type="predicted"/>
<reference evidence="2" key="1">
    <citation type="journal article" date="2014" name="BMC Genomics">
        <title>Genome characteristics reveal the impact of lichenization on lichen-forming fungus Endocarpon pusillum Hedwig (Verrucariales, Ascomycota).</title>
        <authorList>
            <person name="Wang Y.-Y."/>
            <person name="Liu B."/>
            <person name="Zhang X.-Y."/>
            <person name="Zhou Q.-M."/>
            <person name="Zhang T."/>
            <person name="Li H."/>
            <person name="Yu Y.-F."/>
            <person name="Zhang X.-L."/>
            <person name="Hao X.-Y."/>
            <person name="Wang M."/>
            <person name="Wang L."/>
            <person name="Wei J.-C."/>
        </authorList>
    </citation>
    <scope>NUCLEOTIDE SEQUENCE [LARGE SCALE GENOMIC DNA]</scope>
    <source>
        <strain evidence="2">Z07020 / HMAS-L-300199</strain>
    </source>
</reference>
<dbReference type="RefSeq" id="XP_007804949.1">
    <property type="nucleotide sequence ID" value="XM_007806758.1"/>
</dbReference>
<dbReference type="Gene3D" id="2.40.128.20">
    <property type="match status" value="1"/>
</dbReference>
<accession>U1HGW6</accession>
<dbReference type="EMBL" id="KE721424">
    <property type="protein sequence ID" value="ERF69400.1"/>
    <property type="molecule type" value="Genomic_DNA"/>
</dbReference>
<keyword evidence="2" id="KW-1185">Reference proteome</keyword>
<dbReference type="HOGENOM" id="CLU_094640_1_0_1"/>
<dbReference type="SUPFAM" id="SSF50814">
    <property type="entry name" value="Lipocalins"/>
    <property type="match status" value="1"/>
</dbReference>
<gene>
    <name evidence="1" type="ORF">EPUS_05945</name>
</gene>
<dbReference type="Proteomes" id="UP000019373">
    <property type="component" value="Unassembled WGS sequence"/>
</dbReference>
<dbReference type="InterPro" id="IPR012674">
    <property type="entry name" value="Calycin"/>
</dbReference>
<dbReference type="AlphaFoldDB" id="U1HGW6"/>
<evidence type="ECO:0000313" key="1">
    <source>
        <dbReference type="EMBL" id="ERF69400.1"/>
    </source>
</evidence>